<evidence type="ECO:0000256" key="4">
    <source>
        <dbReference type="ARBA" id="ARBA00033767"/>
    </source>
</evidence>
<evidence type="ECO:0000313" key="6">
    <source>
        <dbReference type="Proteomes" id="UP001305414"/>
    </source>
</evidence>
<dbReference type="InterPro" id="IPR033964">
    <property type="entry name" value="ABBA"/>
</dbReference>
<dbReference type="Proteomes" id="UP001305414">
    <property type="component" value="Unassembled WGS sequence"/>
</dbReference>
<organism evidence="5 6">
    <name type="scientific">Xylaria bambusicola</name>
    <dbReference type="NCBI Taxonomy" id="326684"/>
    <lineage>
        <taxon>Eukaryota</taxon>
        <taxon>Fungi</taxon>
        <taxon>Dikarya</taxon>
        <taxon>Ascomycota</taxon>
        <taxon>Pezizomycotina</taxon>
        <taxon>Sordariomycetes</taxon>
        <taxon>Xylariomycetidae</taxon>
        <taxon>Xylariales</taxon>
        <taxon>Xylariaceae</taxon>
        <taxon>Xylaria</taxon>
    </lineage>
</organism>
<dbReference type="InterPro" id="IPR036239">
    <property type="entry name" value="PrenylTrfase-like_sf"/>
</dbReference>
<comment type="similarity">
    <text evidence="1">Belongs to the aromatic prenyltransferase family.</text>
</comment>
<dbReference type="GO" id="GO:0004659">
    <property type="term" value="F:prenyltransferase activity"/>
    <property type="evidence" value="ECO:0007669"/>
    <property type="project" value="UniProtKB-KW"/>
</dbReference>
<dbReference type="SUPFAM" id="SSF143492">
    <property type="entry name" value="Prenyltransferase-like"/>
    <property type="match status" value="1"/>
</dbReference>
<evidence type="ECO:0000256" key="3">
    <source>
        <dbReference type="ARBA" id="ARBA00022679"/>
    </source>
</evidence>
<proteinExistence type="inferred from homology"/>
<keyword evidence="6" id="KW-1185">Reference proteome</keyword>
<dbReference type="AlphaFoldDB" id="A0AAN7Z645"/>
<dbReference type="SFLD" id="SFLDG01163">
    <property type="entry name" value="II"/>
    <property type="match status" value="1"/>
</dbReference>
<sequence>MAAVTAQSPSVFASGRFIADYKKTADLLGAPYSEETIQATLNNFPGLFEQGSVSWRATSRDNDQLNYRFYIPSNVDTISMAAKAGYIDPTKPMARLARGWSNMFNGEPAEWCDFDSERGLAKTWILLKGLRSVDDLLAAEEVPESTRAHLDTFHKLGLKYCHFVAVDHDSGTLNLYFTVPGPITEAQAAAYTALAGADPPTAEEFADMRKYVPEHRFAFAVTIHGSTGKIKRVSIYALNIPEGPLPATANDRLRRFFAEAPCYDKVQTRTVGWSYGNGNSKYMKGEASYTGELQNFVKNARLPPNEAMAKLLAESKAAMNF</sequence>
<dbReference type="SFLD" id="SFLDS00036">
    <property type="entry name" value="Aromatic_Prenyltransferase"/>
    <property type="match status" value="1"/>
</dbReference>
<evidence type="ECO:0000256" key="1">
    <source>
        <dbReference type="ARBA" id="ARBA00005368"/>
    </source>
</evidence>
<evidence type="ECO:0000256" key="2">
    <source>
        <dbReference type="ARBA" id="ARBA00022602"/>
    </source>
</evidence>
<dbReference type="InterPro" id="IPR020965">
    <property type="entry name" value="Prenyltransferase_CloQ"/>
</dbReference>
<keyword evidence="2" id="KW-0637">Prenyltransferase</keyword>
<protein>
    <recommendedName>
        <fullName evidence="4">Aromatic prenyltransferase</fullName>
    </recommendedName>
</protein>
<reference evidence="5 6" key="1">
    <citation type="submission" date="2023-10" db="EMBL/GenBank/DDBJ databases">
        <title>Draft genome sequence of Xylaria bambusicola isolate GMP-LS, the root and basal stem rot pathogen of sugarcane in Indonesia.</title>
        <authorList>
            <person name="Selvaraj P."/>
            <person name="Muralishankar V."/>
            <person name="Muruganantham S."/>
            <person name="Sp S."/>
            <person name="Haryani S."/>
            <person name="Lau K.J.X."/>
            <person name="Naqvi N.I."/>
        </authorList>
    </citation>
    <scope>NUCLEOTIDE SEQUENCE [LARGE SCALE GENOMIC DNA]</scope>
    <source>
        <strain evidence="5">GMP-LS</strain>
    </source>
</reference>
<keyword evidence="3" id="KW-0808">Transferase</keyword>
<evidence type="ECO:0000313" key="5">
    <source>
        <dbReference type="EMBL" id="KAK5625731.1"/>
    </source>
</evidence>
<name>A0AAN7Z645_9PEZI</name>
<accession>A0AAN7Z645</accession>
<gene>
    <name evidence="5" type="ORF">RRF57_001447</name>
</gene>
<dbReference type="EMBL" id="JAWHQM010000002">
    <property type="protein sequence ID" value="KAK5625731.1"/>
    <property type="molecule type" value="Genomic_DNA"/>
</dbReference>
<comment type="caution">
    <text evidence="5">The sequence shown here is derived from an EMBL/GenBank/DDBJ whole genome shotgun (WGS) entry which is preliminary data.</text>
</comment>
<dbReference type="Pfam" id="PF11468">
    <property type="entry name" value="PTase_Orf2"/>
    <property type="match status" value="1"/>
</dbReference>